<dbReference type="InterPro" id="IPR039448">
    <property type="entry name" value="Beta_helix"/>
</dbReference>
<dbReference type="InterPro" id="IPR011050">
    <property type="entry name" value="Pectin_lyase_fold/virulence"/>
</dbReference>
<dbReference type="InterPro" id="IPR012334">
    <property type="entry name" value="Pectin_lyas_fold"/>
</dbReference>
<gene>
    <name evidence="3" type="ORF">V5E97_22765</name>
</gene>
<evidence type="ECO:0000313" key="3">
    <source>
        <dbReference type="EMBL" id="XBH01171.1"/>
    </source>
</evidence>
<evidence type="ECO:0000256" key="1">
    <source>
        <dbReference type="SAM" id="SignalP"/>
    </source>
</evidence>
<feature type="domain" description="Right handed beta helix" evidence="2">
    <location>
        <begin position="146"/>
        <end position="278"/>
    </location>
</feature>
<feature type="chain" id="PRO_5043335792" evidence="1">
    <location>
        <begin position="21"/>
        <end position="399"/>
    </location>
</feature>
<dbReference type="SMART" id="SM00710">
    <property type="entry name" value="PbH1"/>
    <property type="match status" value="6"/>
</dbReference>
<reference evidence="3" key="1">
    <citation type="submission" date="2024-05" db="EMBL/GenBank/DDBJ databases">
        <title>Planctomycetes of the genus Singulisphaera possess chitinolytic capabilities.</title>
        <authorList>
            <person name="Ivanova A."/>
        </authorList>
    </citation>
    <scope>NUCLEOTIDE SEQUENCE</scope>
    <source>
        <strain evidence="3">Ch08T</strain>
    </source>
</reference>
<dbReference type="Gene3D" id="2.160.20.10">
    <property type="entry name" value="Single-stranded right-handed beta-helix, Pectin lyase-like"/>
    <property type="match status" value="1"/>
</dbReference>
<proteinExistence type="predicted"/>
<sequence>MKPLLITIAIVVSGYLPAQAQVAGGRTVLATNTTELREALAEAKPGTTIRIAAGTYAGGLFSRTLQGEPGNPIVLTAADPEHPPVIDGGTVALHLSSPAYVEIRQLVITKSTGNGLSIDDGGSLDHPAHHLVLHGLVVREIGPKGNRDGIKLSGVDDFLVENCTIERWGSGGSGIDMVGCHRGKIVDCTFRYEGNLEANGVQAKGGSRDILVQRSRFEHAGSRAVNVGGSTGLAYFRPKAPGYEAKDITVEDCTFLGSQTPIAFVGVDGALVRHNTIYCPSRWAFRILQENKEPGFVASRGGRFTDNIITYRSAEMGDPVNIGPNTSPETFVMARNAWYSLDAPARSRPKLTLEEVDGIYGTDPQFHDAANGDLRLRPESRLAQFGVRADSKSAVKSNP</sequence>
<dbReference type="InterPro" id="IPR006626">
    <property type="entry name" value="PbH1"/>
</dbReference>
<organism evidence="3">
    <name type="scientific">Singulisphaera sp. Ch08</name>
    <dbReference type="NCBI Taxonomy" id="3120278"/>
    <lineage>
        <taxon>Bacteria</taxon>
        <taxon>Pseudomonadati</taxon>
        <taxon>Planctomycetota</taxon>
        <taxon>Planctomycetia</taxon>
        <taxon>Isosphaerales</taxon>
        <taxon>Isosphaeraceae</taxon>
        <taxon>Singulisphaera</taxon>
    </lineage>
</organism>
<dbReference type="RefSeq" id="WP_406693863.1">
    <property type="nucleotide sequence ID" value="NZ_CP155447.1"/>
</dbReference>
<dbReference type="AlphaFoldDB" id="A0AAU7C8S2"/>
<name>A0AAU7C8S2_9BACT</name>
<dbReference type="Pfam" id="PF13229">
    <property type="entry name" value="Beta_helix"/>
    <property type="match status" value="1"/>
</dbReference>
<protein>
    <submittedName>
        <fullName evidence="3">Right-handed parallel beta-helix repeat-containing protein</fullName>
    </submittedName>
</protein>
<accession>A0AAU7C8S2</accession>
<keyword evidence="1" id="KW-0732">Signal</keyword>
<feature type="signal peptide" evidence="1">
    <location>
        <begin position="1"/>
        <end position="20"/>
    </location>
</feature>
<dbReference type="EMBL" id="CP155447">
    <property type="protein sequence ID" value="XBH01171.1"/>
    <property type="molecule type" value="Genomic_DNA"/>
</dbReference>
<dbReference type="SUPFAM" id="SSF51126">
    <property type="entry name" value="Pectin lyase-like"/>
    <property type="match status" value="1"/>
</dbReference>
<evidence type="ECO:0000259" key="2">
    <source>
        <dbReference type="Pfam" id="PF13229"/>
    </source>
</evidence>